<feature type="signal peptide" evidence="21">
    <location>
        <begin position="1"/>
        <end position="21"/>
    </location>
</feature>
<proteinExistence type="inferred from homology"/>
<keyword evidence="25" id="KW-1185">Reference proteome</keyword>
<dbReference type="CDD" id="cd06562">
    <property type="entry name" value="GH20_HexA_HexB-like"/>
    <property type="match status" value="1"/>
</dbReference>
<sequence length="546" mass="62963">MNRLRFIFMLLLSAELKQVYGVWPMPQHISHFTERYVLHPHQFSYKYSSDSAARHGCSLLDAAFKRYFRIIFPDFEGGTEFRKTWSEAKPFTVSVSVRTVGCDEYPNQDSDESYNLSVSAGEAMLRAESVWGALRGLESFSQLVYEENYNSYYVNKTEIVDFPRFPFRGLLLDTSRHYLPVHVILKTLDAMAYNKFNVFHWHIVDDPSFPYQSRLYPDLSNKGAFHPVTHIYTQSDVRKVISHARFRGIRVVPEFDSPGHTQSWGKGQPDLLTTCYKRTGPSGTFGPINPSLGSSYQFMSNLLKEVSSVFPDTFVHLGGDEVDFACWKSNPNVQAFMAKMGFGNDYKKLESFYMESIMNISAAFNKTAIVWQDVFDFSKQIRTQYVVEVWKRGCYLCNMHQVAKAGLKIILAAPFYLDLPGPTHNWARYYTVRPLSFKGTEQQKKLVIGGEVCMWGEYVDAANLSPRLWPRASAAAERLWSDEEQTSSVEKAFPRLQDFRCKMIREPGLDRDSYTLQHHKRLDEQVTDLTGSYFSKRQQVLENKSQ</sequence>
<gene>
    <name evidence="24" type="ORF">C0J50_13484</name>
</gene>
<dbReference type="GO" id="GO:0005764">
    <property type="term" value="C:lysosome"/>
    <property type="evidence" value="ECO:0007669"/>
    <property type="project" value="UniProtKB-SubCell"/>
</dbReference>
<comment type="function">
    <text evidence="15">Hydrolyzes the non-reducing end N-acetyl-D-hexosamine and/or sulfated N-acetyl-D-hexosamine of glycoconjugates, such as the oligosaccharide moieties from proteins and neutral glycolipids, or from certain mucopolysaccharides. The isozyme S is as active as the isozyme A on the anionic bis-sulfated glycans, the chondroitin-6-sulfate trisaccharide (C6S-3), and the dermatan sulfate pentasaccharide, and the sulfated glycosphingolipid SM2. The isozyme B does not hydrolyze each of these substrates, however hydrolyzes efficiently neutral oligosaccharide. Only the isozyme A is responsible for the degradation of GM2 gangliosides in the presence of GM2A.</text>
</comment>
<evidence type="ECO:0000259" key="22">
    <source>
        <dbReference type="Pfam" id="PF00728"/>
    </source>
</evidence>
<dbReference type="GO" id="GO:0004563">
    <property type="term" value="F:beta-N-acetylhexosaminidase activity"/>
    <property type="evidence" value="ECO:0007669"/>
    <property type="project" value="UniProtKB-EC"/>
</dbReference>
<dbReference type="InterPro" id="IPR029019">
    <property type="entry name" value="HEX_eukaryotic_N"/>
</dbReference>
<organism evidence="24 25">
    <name type="scientific">Silurus asotus</name>
    <name type="common">Amur catfish</name>
    <name type="synonym">Parasilurus asotus</name>
    <dbReference type="NCBI Taxonomy" id="30991"/>
    <lineage>
        <taxon>Eukaryota</taxon>
        <taxon>Metazoa</taxon>
        <taxon>Chordata</taxon>
        <taxon>Craniata</taxon>
        <taxon>Vertebrata</taxon>
        <taxon>Euteleostomi</taxon>
        <taxon>Actinopterygii</taxon>
        <taxon>Neopterygii</taxon>
        <taxon>Teleostei</taxon>
        <taxon>Ostariophysi</taxon>
        <taxon>Siluriformes</taxon>
        <taxon>Siluridae</taxon>
        <taxon>Silurus</taxon>
    </lineage>
</organism>
<comment type="catalytic activity">
    <reaction evidence="17">
        <text>N-acetyl-beta-D-galactosaminyl-(1-&gt;4)-beta-D-3-sulfogalactosyl-(1-&gt;4)-beta-D-glucosyl-(1&lt;-&gt;1')-ceramide + H2O = a beta-D-3-sulfogalactosyl-(1-&gt;4)-beta-D-glucosyl-(1&lt;-&gt;1')-ceramide + N-acetyl-beta-D-galactosamine</text>
        <dbReference type="Rhea" id="RHEA:48276"/>
        <dbReference type="ChEBI" id="CHEBI:15377"/>
        <dbReference type="ChEBI" id="CHEBI:28497"/>
        <dbReference type="ChEBI" id="CHEBI:90163"/>
        <dbReference type="ChEBI" id="CHEBI:90164"/>
    </reaction>
    <physiologicalReaction direction="left-to-right" evidence="17">
        <dbReference type="Rhea" id="RHEA:48277"/>
    </physiologicalReaction>
</comment>
<evidence type="ECO:0000256" key="1">
    <source>
        <dbReference type="ARBA" id="ARBA00001231"/>
    </source>
</evidence>
<name>A0AAD5B1Z3_SILAS</name>
<keyword evidence="4 21" id="KW-0732">Signal</keyword>
<dbReference type="FunFam" id="3.20.20.80:FF:000063">
    <property type="entry name" value="Beta-hexosaminidase"/>
    <property type="match status" value="1"/>
</dbReference>
<dbReference type="Pfam" id="PF14845">
    <property type="entry name" value="Glycohydro_20b2"/>
    <property type="match status" value="1"/>
</dbReference>
<dbReference type="Gene3D" id="3.30.379.10">
    <property type="entry name" value="Chitobiase/beta-hexosaminidase domain 2-like"/>
    <property type="match status" value="1"/>
</dbReference>
<evidence type="ECO:0000256" key="5">
    <source>
        <dbReference type="ARBA" id="ARBA00022801"/>
    </source>
</evidence>
<keyword evidence="8" id="KW-1015">Disulfide bond</keyword>
<evidence type="ECO:0000256" key="8">
    <source>
        <dbReference type="ARBA" id="ARBA00023157"/>
    </source>
</evidence>
<evidence type="ECO:0000256" key="13">
    <source>
        <dbReference type="ARBA" id="ARBA00043767"/>
    </source>
</evidence>
<dbReference type="InterPro" id="IPR025705">
    <property type="entry name" value="Beta_hexosaminidase_sua/sub"/>
</dbReference>
<evidence type="ECO:0000256" key="20">
    <source>
        <dbReference type="PIRSR" id="PIRSR001093-1"/>
    </source>
</evidence>
<evidence type="ECO:0000256" key="17">
    <source>
        <dbReference type="ARBA" id="ARBA00047301"/>
    </source>
</evidence>
<comment type="similarity">
    <text evidence="3 19">Belongs to the glycosyl hydrolase 20 family.</text>
</comment>
<evidence type="ECO:0000256" key="11">
    <source>
        <dbReference type="ARBA" id="ARBA00023295"/>
    </source>
</evidence>
<dbReference type="GO" id="GO:0030203">
    <property type="term" value="P:glycosaminoglycan metabolic process"/>
    <property type="evidence" value="ECO:0007669"/>
    <property type="project" value="TreeGrafter"/>
</dbReference>
<dbReference type="Proteomes" id="UP001205998">
    <property type="component" value="Unassembled WGS sequence"/>
</dbReference>
<accession>A0AAD5B1Z3</accession>
<dbReference type="Gene3D" id="3.20.20.80">
    <property type="entry name" value="Glycosidases"/>
    <property type="match status" value="1"/>
</dbReference>
<evidence type="ECO:0000256" key="16">
    <source>
        <dbReference type="ARBA" id="ARBA00046515"/>
    </source>
</evidence>
<dbReference type="GO" id="GO:0006689">
    <property type="term" value="P:ganglioside catabolic process"/>
    <property type="evidence" value="ECO:0007669"/>
    <property type="project" value="TreeGrafter"/>
</dbReference>
<reference evidence="24" key="1">
    <citation type="submission" date="2018-07" db="EMBL/GenBank/DDBJ databases">
        <title>Comparative genomics of catfishes provides insights into carnivory and benthic adaptation.</title>
        <authorList>
            <person name="Zhang Y."/>
            <person name="Wang D."/>
            <person name="Peng Z."/>
            <person name="Zheng S."/>
            <person name="Shao F."/>
            <person name="Tao W."/>
        </authorList>
    </citation>
    <scope>NUCLEOTIDE SEQUENCE</scope>
    <source>
        <strain evidence="24">Chongqing</strain>
    </source>
</reference>
<dbReference type="PIRSF" id="PIRSF001093">
    <property type="entry name" value="B-hxosamndse_ab_euk"/>
    <property type="match status" value="1"/>
</dbReference>
<evidence type="ECO:0000256" key="10">
    <source>
        <dbReference type="ARBA" id="ARBA00023228"/>
    </source>
</evidence>
<dbReference type="InterPro" id="IPR015883">
    <property type="entry name" value="Glyco_hydro_20_cat"/>
</dbReference>
<dbReference type="InterPro" id="IPR029018">
    <property type="entry name" value="Hex-like_dom2"/>
</dbReference>
<keyword evidence="11 19" id="KW-0326">Glycosidase</keyword>
<evidence type="ECO:0000256" key="15">
    <source>
        <dbReference type="ARBA" id="ARBA00045782"/>
    </source>
</evidence>
<dbReference type="GO" id="GO:0005975">
    <property type="term" value="P:carbohydrate metabolic process"/>
    <property type="evidence" value="ECO:0007669"/>
    <property type="project" value="InterPro"/>
</dbReference>
<evidence type="ECO:0000256" key="14">
    <source>
        <dbReference type="ARBA" id="ARBA00043827"/>
    </source>
</evidence>
<dbReference type="PANTHER" id="PTHR22600:SF39">
    <property type="entry name" value="BETA-HEXOSAMINIDASE SUBUNIT ALPHA"/>
    <property type="match status" value="1"/>
</dbReference>
<feature type="domain" description="Glycoside hydrolase family 20 catalytic" evidence="22">
    <location>
        <begin position="165"/>
        <end position="482"/>
    </location>
</feature>
<comment type="catalytic activity">
    <reaction evidence="13">
        <text>a ganglioside GM2 (d18:1(4E)) + H2O = a ganglioside GM3 (d18:1(4E)) + N-acetyl-beta-D-galactosamine</text>
        <dbReference type="Rhea" id="RHEA:47940"/>
        <dbReference type="ChEBI" id="CHEBI:15377"/>
        <dbReference type="ChEBI" id="CHEBI:28497"/>
        <dbReference type="ChEBI" id="CHEBI:60065"/>
        <dbReference type="ChEBI" id="CHEBI:71502"/>
    </reaction>
    <physiologicalReaction direction="left-to-right" evidence="13">
        <dbReference type="Rhea" id="RHEA:47941"/>
    </physiologicalReaction>
</comment>
<comment type="caution">
    <text evidence="24">The sequence shown here is derived from an EMBL/GenBank/DDBJ whole genome shotgun (WGS) entry which is preliminary data.</text>
</comment>
<evidence type="ECO:0000259" key="23">
    <source>
        <dbReference type="Pfam" id="PF14845"/>
    </source>
</evidence>
<comment type="catalytic activity">
    <reaction evidence="1 19">
        <text>Hydrolysis of terminal non-reducing N-acetyl-D-hexosamine residues in N-acetyl-beta-D-hexosaminides.</text>
        <dbReference type="EC" id="3.2.1.52"/>
    </reaction>
</comment>
<dbReference type="GO" id="GO:0016020">
    <property type="term" value="C:membrane"/>
    <property type="evidence" value="ECO:0007669"/>
    <property type="project" value="TreeGrafter"/>
</dbReference>
<evidence type="ECO:0000256" key="18">
    <source>
        <dbReference type="ARBA" id="ARBA00049464"/>
    </source>
</evidence>
<evidence type="ECO:0000313" key="24">
    <source>
        <dbReference type="EMBL" id="KAI5626986.1"/>
    </source>
</evidence>
<dbReference type="InterPro" id="IPR017853">
    <property type="entry name" value="GH"/>
</dbReference>
<feature type="domain" description="Beta-hexosaminidase eukaryotic type N-terminal" evidence="23">
    <location>
        <begin position="22"/>
        <end position="143"/>
    </location>
</feature>
<dbReference type="PANTHER" id="PTHR22600">
    <property type="entry name" value="BETA-HEXOSAMINIDASE"/>
    <property type="match status" value="1"/>
</dbReference>
<keyword evidence="7" id="KW-0865">Zymogen</keyword>
<feature type="active site" description="Proton donor" evidence="20">
    <location>
        <position position="321"/>
    </location>
</feature>
<comment type="catalytic activity">
    <reaction evidence="18">
        <text>N-acetyl-beta-D-6-sulfogalactosaminyl-(1-&gt;4)-alpha-L-iduronyl-(1-&gt;3)-N-acetyl-D-6-sulfogalactosamine + H2O = alpha-L-iduronyl-(1-&gt;3)-N-acetyl-D-6-sulfogalactosamine + N-acetyl-D-6-sulfogalactosamine</text>
        <dbReference type="Rhea" id="RHEA:64384"/>
        <dbReference type="ChEBI" id="CHEBI:15377"/>
        <dbReference type="ChEBI" id="CHEBI:152567"/>
        <dbReference type="ChEBI" id="CHEBI:152568"/>
        <dbReference type="ChEBI" id="CHEBI:153064"/>
    </reaction>
    <physiologicalReaction direction="left-to-right" evidence="18">
        <dbReference type="Rhea" id="RHEA:64385"/>
    </physiologicalReaction>
</comment>
<evidence type="ECO:0000256" key="12">
    <source>
        <dbReference type="ARBA" id="ARBA00023505"/>
    </source>
</evidence>
<dbReference type="AlphaFoldDB" id="A0AAD5B1Z3"/>
<evidence type="ECO:0000256" key="19">
    <source>
        <dbReference type="PIRNR" id="PIRNR001093"/>
    </source>
</evidence>
<dbReference type="SUPFAM" id="SSF51445">
    <property type="entry name" value="(Trans)glycosidases"/>
    <property type="match status" value="1"/>
</dbReference>
<evidence type="ECO:0000256" key="21">
    <source>
        <dbReference type="SAM" id="SignalP"/>
    </source>
</evidence>
<evidence type="ECO:0000256" key="4">
    <source>
        <dbReference type="ARBA" id="ARBA00022729"/>
    </source>
</evidence>
<evidence type="ECO:0000313" key="25">
    <source>
        <dbReference type="Proteomes" id="UP001205998"/>
    </source>
</evidence>
<evidence type="ECO:0000256" key="7">
    <source>
        <dbReference type="ARBA" id="ARBA00023145"/>
    </source>
</evidence>
<dbReference type="EC" id="3.2.1.52" evidence="19"/>
<keyword evidence="9" id="KW-0325">Glycoprotein</keyword>
<keyword evidence="5 19" id="KW-0378">Hydrolase</keyword>
<evidence type="ECO:0000256" key="9">
    <source>
        <dbReference type="ARBA" id="ARBA00023180"/>
    </source>
</evidence>
<protein>
    <recommendedName>
        <fullName evidence="19">Beta-hexosaminidase</fullName>
        <ecNumber evidence="19">3.2.1.52</ecNumber>
    </recommendedName>
</protein>
<dbReference type="PRINTS" id="PR00738">
    <property type="entry name" value="GLHYDRLASE20"/>
</dbReference>
<dbReference type="SUPFAM" id="SSF55545">
    <property type="entry name" value="beta-N-acetylhexosaminidase-like domain"/>
    <property type="match status" value="1"/>
</dbReference>
<dbReference type="EMBL" id="MU551526">
    <property type="protein sequence ID" value="KAI5626986.1"/>
    <property type="molecule type" value="Genomic_DNA"/>
</dbReference>
<evidence type="ECO:0000256" key="2">
    <source>
        <dbReference type="ARBA" id="ARBA00004371"/>
    </source>
</evidence>
<evidence type="ECO:0000256" key="6">
    <source>
        <dbReference type="ARBA" id="ARBA00023098"/>
    </source>
</evidence>
<comment type="catalytic activity">
    <reaction evidence="14">
        <text>a ganglioside GM2 + H2O = a ganglioside GM3 + N-acetyl-beta-D-galactosamine</text>
        <dbReference type="Rhea" id="RHEA:47968"/>
        <dbReference type="ChEBI" id="CHEBI:15377"/>
        <dbReference type="ChEBI" id="CHEBI:28497"/>
        <dbReference type="ChEBI" id="CHEBI:79210"/>
        <dbReference type="ChEBI" id="CHEBI:79218"/>
    </reaction>
    <physiologicalReaction direction="left-to-right" evidence="14">
        <dbReference type="Rhea" id="RHEA:47969"/>
    </physiologicalReaction>
</comment>
<keyword evidence="10" id="KW-0458">Lysosome</keyword>
<feature type="chain" id="PRO_5042275082" description="Beta-hexosaminidase" evidence="21">
    <location>
        <begin position="22"/>
        <end position="546"/>
    </location>
</feature>
<evidence type="ECO:0000256" key="3">
    <source>
        <dbReference type="ARBA" id="ARBA00006285"/>
    </source>
</evidence>
<comment type="subunit">
    <text evidence="16">There are 3 beta-hexosaminidase isozymes: isozyme A (hexosaminidase A) is a heterodimer composed of one subunit alpha and one subunit beta (chain A and B); isozyme B (hexosaminidase B) is a homodimer of two beta subunits (two chains A and B); isozyme S (hexosaminidase S) is a homodimer of two alpha subunits. The composition of the dimer (isozyme A versus isozyme S) has a significant effect on the substrate specificity of the alpha subunit active site.</text>
</comment>
<dbReference type="Pfam" id="PF00728">
    <property type="entry name" value="Glyco_hydro_20"/>
    <property type="match status" value="1"/>
</dbReference>
<comment type="catalytic activity">
    <reaction evidence="12">
        <text>beta-D-GalNAc-(1-&gt;4)-alpha-L-IdoA-(1-&gt;3)-beta-D-GalNAc-4-sulfate-(1-&gt;4)-alpha-L-IdoA-(1-&gt;3)-D-GalNAc-4-sulfate + H2O = alpha-L-IdoA-(1-&gt;3)-beta-D-GalNAc-4-sulfate-(1-&gt;4)-alpha-L-IdoA-(1-&gt;3)-D-GalNAc-4-sulfate + N-acetyl-D-galactosamine</text>
        <dbReference type="Rhea" id="RHEA:64372"/>
        <dbReference type="ChEBI" id="CHEBI:15377"/>
        <dbReference type="ChEBI" id="CHEBI:28037"/>
        <dbReference type="ChEBI" id="CHEBI:152565"/>
        <dbReference type="ChEBI" id="CHEBI:152566"/>
    </reaction>
    <physiologicalReaction direction="left-to-right" evidence="12">
        <dbReference type="Rhea" id="RHEA:64373"/>
    </physiologicalReaction>
</comment>
<keyword evidence="6" id="KW-0443">Lipid metabolism</keyword>
<comment type="subcellular location">
    <subcellularLocation>
        <location evidence="2">Lysosome</location>
    </subcellularLocation>
</comment>